<comment type="caution">
    <text evidence="5">The sequence shown here is derived from an EMBL/GenBank/DDBJ whole genome shotgun (WGS) entry which is preliminary data.</text>
</comment>
<dbReference type="InterPro" id="IPR000792">
    <property type="entry name" value="Tscrpt_reg_LuxR_C"/>
</dbReference>
<dbReference type="SUPFAM" id="SSF46894">
    <property type="entry name" value="C-terminal effector domain of the bipartite response regulators"/>
    <property type="match status" value="1"/>
</dbReference>
<dbReference type="SMART" id="SM00382">
    <property type="entry name" value="AAA"/>
    <property type="match status" value="1"/>
</dbReference>
<gene>
    <name evidence="5" type="ORF">EEJ42_06405</name>
</gene>
<evidence type="ECO:0000313" key="6">
    <source>
        <dbReference type="Proteomes" id="UP000275401"/>
    </source>
</evidence>
<accession>A0A3M8WYN7</accession>
<dbReference type="AlphaFoldDB" id="A0A3M8WYN7"/>
<sequence length="956" mass="103809">MQIAVIALMCCGSTGVVRCPVFRYRRRDLCCKDRQEVPVYLVERGAELAGIAHLLKSSAAGRGEFVVVSGPAGCGKSALLAASSDLARARDMRVLFVGRGAGFGGHTRVDVVGAVRGLVEEATGDSSARELGELAQQMLNLASSAPILLVVDDAHLVDRDSFTLLREVGCRVKDAPLSVLVSNPRNTTPWQNFKEPAPLLHRVRKRRISTGPLTRAGVTDLARLRLGVEPTATLVDELIAVAGGNPFLTQAILDDGAAARGADRNVPVFGSAFTHAVLSWLRVPACAQLVEVVQAMAVFGTSCSLERLSHTVDVEPKRLRDILDGLIASGVVSSQLVLHPRIQEVLLKSADYTTLFQLRSRAAEVLYDDGEPAEDIARQLLMNGSAPQPWAVSILREAAEHAALSNRYEDAIMLLRFASRWCADDGTRTEINAKLVDIGWWLEPSAVSRRLRSLLESARNGCLSSRWLARLARRLAWLGSADEADEVLGLSLASMNETSDNWIELAISDFWISHLFPGMTRATSRRGSEMPPEMFVGGYPWLSSARELPALLVAGKQDTVRLRAEEILQRCRPNPTNLEAVQVALFSLLAAERHGPDRSWLAGLASEPGDETSPPRWRSMLCVADGVVSLWRGELSDAVRSVERALGQLDIQHWGALMGLPRGVMLLAMTEQGRHREVADELLRPMPPSFARSPYGLVYLRARGRHHLATGGLQAALADFRSCGHILGSWGMELPGLVPWRLDVSQTLLLLGERDEARLLAEEHLDLFPATPSRTRGIALRLRAMASPLGRRAAGLREAVTELERSGDALELARTLGALAQTYQQTGELAYGRKTLGRAEKLARRLGCGWALREISAAAASSRTPSDLVSHHIESGRTPTPTPSLTSTSSSWGATYPDLSAAEGKVADLAAQGFTNREIADALYVTVSTVEQHLTHIYRKLNIRGRAQLAGLVGSM</sequence>
<dbReference type="PANTHER" id="PTHR16305">
    <property type="entry name" value="TESTICULAR SOLUBLE ADENYLYL CYCLASE"/>
    <property type="match status" value="1"/>
</dbReference>
<reference evidence="5 6" key="1">
    <citation type="submission" date="2018-11" db="EMBL/GenBank/DDBJ databases">
        <title>The Potential of Streptomyces as Biocontrol Agents against the Tomato grey mould, Botrytis cinerea (Gray mold) Frontiers in Microbiology.</title>
        <authorList>
            <person name="Li D."/>
        </authorList>
    </citation>
    <scope>NUCLEOTIDE SEQUENCE [LARGE SCALE GENOMIC DNA]</scope>
    <source>
        <strain evidence="5 6">NEAU-LD23</strain>
    </source>
</reference>
<dbReference type="GO" id="GO:0004016">
    <property type="term" value="F:adenylate cyclase activity"/>
    <property type="evidence" value="ECO:0007669"/>
    <property type="project" value="TreeGrafter"/>
</dbReference>
<dbReference type="InterPro" id="IPR003593">
    <property type="entry name" value="AAA+_ATPase"/>
</dbReference>
<dbReference type="InterPro" id="IPR041664">
    <property type="entry name" value="AAA_16"/>
</dbReference>
<dbReference type="GO" id="GO:0005737">
    <property type="term" value="C:cytoplasm"/>
    <property type="evidence" value="ECO:0007669"/>
    <property type="project" value="TreeGrafter"/>
</dbReference>
<dbReference type="SMART" id="SM00421">
    <property type="entry name" value="HTH_LUXR"/>
    <property type="match status" value="1"/>
</dbReference>
<evidence type="ECO:0000256" key="1">
    <source>
        <dbReference type="ARBA" id="ARBA00022741"/>
    </source>
</evidence>
<keyword evidence="1" id="KW-0547">Nucleotide-binding</keyword>
<dbReference type="InterPro" id="IPR016032">
    <property type="entry name" value="Sig_transdc_resp-reg_C-effctor"/>
</dbReference>
<dbReference type="Pfam" id="PF00196">
    <property type="entry name" value="GerE"/>
    <property type="match status" value="1"/>
</dbReference>
<dbReference type="InterPro" id="IPR027417">
    <property type="entry name" value="P-loop_NTPase"/>
</dbReference>
<dbReference type="GO" id="GO:0006355">
    <property type="term" value="P:regulation of DNA-templated transcription"/>
    <property type="evidence" value="ECO:0007669"/>
    <property type="project" value="InterPro"/>
</dbReference>
<dbReference type="GO" id="GO:0005524">
    <property type="term" value="F:ATP binding"/>
    <property type="evidence" value="ECO:0007669"/>
    <property type="project" value="UniProtKB-KW"/>
</dbReference>
<dbReference type="PRINTS" id="PR00038">
    <property type="entry name" value="HTHLUXR"/>
</dbReference>
<organism evidence="5 6">
    <name type="scientific">Streptomyces botrytidirepellens</name>
    <dbReference type="NCBI Taxonomy" id="2486417"/>
    <lineage>
        <taxon>Bacteria</taxon>
        <taxon>Bacillati</taxon>
        <taxon>Actinomycetota</taxon>
        <taxon>Actinomycetes</taxon>
        <taxon>Kitasatosporales</taxon>
        <taxon>Streptomycetaceae</taxon>
        <taxon>Streptomyces</taxon>
    </lineage>
</organism>
<protein>
    <submittedName>
        <fullName evidence="5">LuxR family transcriptional regulator</fullName>
    </submittedName>
</protein>
<dbReference type="SUPFAM" id="SSF52540">
    <property type="entry name" value="P-loop containing nucleoside triphosphate hydrolases"/>
    <property type="match status" value="1"/>
</dbReference>
<dbReference type="CDD" id="cd06170">
    <property type="entry name" value="LuxR_C_like"/>
    <property type="match status" value="1"/>
</dbReference>
<evidence type="ECO:0000256" key="3">
    <source>
        <dbReference type="SAM" id="MobiDB-lite"/>
    </source>
</evidence>
<dbReference type="Gene3D" id="1.10.10.10">
    <property type="entry name" value="Winged helix-like DNA-binding domain superfamily/Winged helix DNA-binding domain"/>
    <property type="match status" value="1"/>
</dbReference>
<dbReference type="Proteomes" id="UP000275401">
    <property type="component" value="Unassembled WGS sequence"/>
</dbReference>
<dbReference type="GO" id="GO:0003677">
    <property type="term" value="F:DNA binding"/>
    <property type="evidence" value="ECO:0007669"/>
    <property type="project" value="InterPro"/>
</dbReference>
<dbReference type="Gene3D" id="1.25.40.10">
    <property type="entry name" value="Tetratricopeptide repeat domain"/>
    <property type="match status" value="1"/>
</dbReference>
<dbReference type="Gene3D" id="3.40.50.300">
    <property type="entry name" value="P-loop containing nucleotide triphosphate hydrolases"/>
    <property type="match status" value="1"/>
</dbReference>
<dbReference type="InterPro" id="IPR011990">
    <property type="entry name" value="TPR-like_helical_dom_sf"/>
</dbReference>
<dbReference type="PROSITE" id="PS00622">
    <property type="entry name" value="HTH_LUXR_1"/>
    <property type="match status" value="1"/>
</dbReference>
<dbReference type="PROSITE" id="PS50043">
    <property type="entry name" value="HTH_LUXR_2"/>
    <property type="match status" value="1"/>
</dbReference>
<feature type="region of interest" description="Disordered" evidence="3">
    <location>
        <begin position="866"/>
        <end position="891"/>
    </location>
</feature>
<dbReference type="PANTHER" id="PTHR16305:SF28">
    <property type="entry name" value="GUANYLATE CYCLASE DOMAIN-CONTAINING PROTEIN"/>
    <property type="match status" value="1"/>
</dbReference>
<dbReference type="InterPro" id="IPR036388">
    <property type="entry name" value="WH-like_DNA-bd_sf"/>
</dbReference>
<proteinExistence type="predicted"/>
<evidence type="ECO:0000313" key="5">
    <source>
        <dbReference type="EMBL" id="RNG34170.1"/>
    </source>
</evidence>
<evidence type="ECO:0000259" key="4">
    <source>
        <dbReference type="PROSITE" id="PS50043"/>
    </source>
</evidence>
<name>A0A3M8WYN7_9ACTN</name>
<dbReference type="EMBL" id="RIBZ01000086">
    <property type="protein sequence ID" value="RNG34170.1"/>
    <property type="molecule type" value="Genomic_DNA"/>
</dbReference>
<dbReference type="Pfam" id="PF13191">
    <property type="entry name" value="AAA_16"/>
    <property type="match status" value="1"/>
</dbReference>
<feature type="domain" description="HTH luxR-type" evidence="4">
    <location>
        <begin position="892"/>
        <end position="956"/>
    </location>
</feature>
<evidence type="ECO:0000256" key="2">
    <source>
        <dbReference type="ARBA" id="ARBA00022840"/>
    </source>
</evidence>
<keyword evidence="6" id="KW-1185">Reference proteome</keyword>
<keyword evidence="2" id="KW-0067">ATP-binding</keyword>